<sequence length="706" mass="80748">MNKRYLGIAISTFIMCFFLLLLGPLDHFYHGFYEEEVDINLISDEERIGLAQVTDPTCEITFSPQKNHFAGFEIFLTSQNPEIGGTLKATITNDKGKIVDTEKIDLGEVYDSTWYKVFTKAKLKQGKKYILTFDVAEGANIPTFIQVSEDYLQKEYIKGNALVSFAYSEPTFSFQDKVIISLAVIALWLFVVSLFMNKELIKKYMRVVSCFLILSCSLTWIYMYNSIDSKNTSFDGYQVDSEGLVSGMIASDRDGVRFTDKTKSGYGLGWYYDYLGRVDNYEREFLTDDSWYKGYHRSEHMVVINTNVYTATVAKPGNYIRFANGEECQIVNSTDDGNNILITLQSDRLLSYLRNGGLAKAVFLDANHNEIPKGFLVAYESQYGLHGKIFKRIARHLDEEDVITNLHLICSLLTAMVFALVVILIAKKYNYLLAACFFATFLLSPWVTNFARNLYWVEFTWFAPMAVGLICLLKLESKKWRIGCYIAAFLTITIKCLCGYEYISVIMMGLISFMLVEFFNALIKKDSELSKLLFKAIFIIGIAALLGFIAAILIHAPIKGDGSIIAGIKNIIKEDVLRRTSGTNLNDFESENWPAMNASVWETYSRYFHFSTQVITGIDGNLFAALCIIPLGIFGYDYRAKKEINYRQIFMYIVFFLTSISWFCLAKNHSYIHVHMNYVLWYFGFVQVCLYIIINRIVKFKSNLGE</sequence>
<feature type="transmembrane region" description="Helical" evidence="1">
    <location>
        <begin position="614"/>
        <end position="637"/>
    </location>
</feature>
<feature type="transmembrane region" description="Helical" evidence="1">
    <location>
        <begin position="178"/>
        <end position="197"/>
    </location>
</feature>
<reference evidence="2 3" key="1">
    <citation type="submission" date="2017-08" db="EMBL/GenBank/DDBJ databases">
        <authorList>
            <person name="de Groot N.N."/>
        </authorList>
    </citation>
    <scope>NUCLEOTIDE SEQUENCE [LARGE SCALE GENOMIC DNA]</scope>
    <source>
        <strain evidence="2 3">DSM 9787</strain>
    </source>
</reference>
<feature type="transmembrane region" description="Helical" evidence="1">
    <location>
        <begin position="5"/>
        <end position="25"/>
    </location>
</feature>
<evidence type="ECO:0000313" key="2">
    <source>
        <dbReference type="EMBL" id="SOC04157.1"/>
    </source>
</evidence>
<feature type="transmembrane region" description="Helical" evidence="1">
    <location>
        <begin position="532"/>
        <end position="554"/>
    </location>
</feature>
<feature type="transmembrane region" description="Helical" evidence="1">
    <location>
        <begin position="204"/>
        <end position="223"/>
    </location>
</feature>
<keyword evidence="1" id="KW-1133">Transmembrane helix</keyword>
<keyword evidence="1" id="KW-0472">Membrane</keyword>
<evidence type="ECO:0000313" key="3">
    <source>
        <dbReference type="Proteomes" id="UP000219563"/>
    </source>
</evidence>
<feature type="transmembrane region" description="Helical" evidence="1">
    <location>
        <begin position="454"/>
        <end position="475"/>
    </location>
</feature>
<keyword evidence="1" id="KW-0812">Transmembrane</keyword>
<protein>
    <submittedName>
        <fullName evidence="2">Uncharacterized protein</fullName>
    </submittedName>
</protein>
<dbReference type="AlphaFoldDB" id="A0A285S9L5"/>
<feature type="transmembrane region" description="Helical" evidence="1">
    <location>
        <begin position="482"/>
        <end position="500"/>
    </location>
</feature>
<gene>
    <name evidence="2" type="ORF">SAMN02910411_2021</name>
</gene>
<evidence type="ECO:0000256" key="1">
    <source>
        <dbReference type="SAM" id="Phobius"/>
    </source>
</evidence>
<proteinExistence type="predicted"/>
<accession>A0A285S9L5</accession>
<organism evidence="2 3">
    <name type="scientific">Pseudobutyrivibrio ruminis DSM 9787</name>
    <dbReference type="NCBI Taxonomy" id="1123011"/>
    <lineage>
        <taxon>Bacteria</taxon>
        <taxon>Bacillati</taxon>
        <taxon>Bacillota</taxon>
        <taxon>Clostridia</taxon>
        <taxon>Lachnospirales</taxon>
        <taxon>Lachnospiraceae</taxon>
        <taxon>Pseudobutyrivibrio</taxon>
    </lineage>
</organism>
<feature type="transmembrane region" description="Helical" evidence="1">
    <location>
        <begin position="431"/>
        <end position="448"/>
    </location>
</feature>
<dbReference type="EMBL" id="OBMR01000006">
    <property type="protein sequence ID" value="SOC04157.1"/>
    <property type="molecule type" value="Genomic_DNA"/>
</dbReference>
<feature type="transmembrane region" description="Helical" evidence="1">
    <location>
        <begin position="406"/>
        <end position="426"/>
    </location>
</feature>
<feature type="transmembrane region" description="Helical" evidence="1">
    <location>
        <begin position="678"/>
        <end position="698"/>
    </location>
</feature>
<feature type="transmembrane region" description="Helical" evidence="1">
    <location>
        <begin position="649"/>
        <end position="666"/>
    </location>
</feature>
<name>A0A285S9L5_9FIRM</name>
<dbReference type="Proteomes" id="UP000219563">
    <property type="component" value="Unassembled WGS sequence"/>
</dbReference>
<dbReference type="RefSeq" id="WP_097076376.1">
    <property type="nucleotide sequence ID" value="NZ_OBMR01000006.1"/>
</dbReference>
<feature type="transmembrane region" description="Helical" evidence="1">
    <location>
        <begin position="506"/>
        <end position="523"/>
    </location>
</feature>